<keyword evidence="1" id="KW-0812">Transmembrane</keyword>
<dbReference type="RefSeq" id="WP_186839778.1">
    <property type="nucleotide sequence ID" value="NZ_JACOOZ010000001.1"/>
</dbReference>
<proteinExistence type="predicted"/>
<dbReference type="PANTHER" id="PTHR37804:SF1">
    <property type="entry name" value="CDAA REGULATORY PROTEIN CDAR"/>
    <property type="match status" value="1"/>
</dbReference>
<dbReference type="Gene3D" id="2.170.120.40">
    <property type="entry name" value="YbbR-like domain"/>
    <property type="match status" value="2"/>
</dbReference>
<gene>
    <name evidence="2" type="ORF">H8S00_00420</name>
</gene>
<evidence type="ECO:0000313" key="2">
    <source>
        <dbReference type="EMBL" id="MBC5666465.1"/>
    </source>
</evidence>
<protein>
    <recommendedName>
        <fullName evidence="4">YbbR domain-containing protein</fullName>
    </recommendedName>
</protein>
<organism evidence="2 3">
    <name type="scientific">Eubacterium segne</name>
    <dbReference type="NCBI Taxonomy" id="2763045"/>
    <lineage>
        <taxon>Bacteria</taxon>
        <taxon>Bacillati</taxon>
        <taxon>Bacillota</taxon>
        <taxon>Clostridia</taxon>
        <taxon>Eubacteriales</taxon>
        <taxon>Eubacteriaceae</taxon>
        <taxon>Eubacterium</taxon>
    </lineage>
</organism>
<dbReference type="Gene3D" id="2.170.120.30">
    <property type="match status" value="2"/>
</dbReference>
<name>A0ABR7F148_9FIRM</name>
<keyword evidence="3" id="KW-1185">Reference proteome</keyword>
<evidence type="ECO:0008006" key="4">
    <source>
        <dbReference type="Google" id="ProtNLM"/>
    </source>
</evidence>
<reference evidence="2 3" key="1">
    <citation type="submission" date="2020-08" db="EMBL/GenBank/DDBJ databases">
        <title>Genome public.</title>
        <authorList>
            <person name="Liu C."/>
            <person name="Sun Q."/>
        </authorList>
    </citation>
    <scope>NUCLEOTIDE SEQUENCE [LARGE SCALE GENOMIC DNA]</scope>
    <source>
        <strain evidence="2 3">BX4</strain>
    </source>
</reference>
<accession>A0ABR7F148</accession>
<dbReference type="Proteomes" id="UP000597877">
    <property type="component" value="Unassembled WGS sequence"/>
</dbReference>
<keyword evidence="1" id="KW-1133">Transmembrane helix</keyword>
<keyword evidence="1" id="KW-0472">Membrane</keyword>
<sequence length="414" mass="45535">MMKIKASLTNNVGIKVIAVVIAALIWLMIVNISDPEKTVIIYNIPINVTHEEVITDMNMVYDSDKNATVNITVSGKRSVVSKLSAEDFTATASLKELSKVNAIPVQVSAVQNYIGRKITIEKQSKQTLEVSIEQVKKQNYSVSVEYNGSPEEGYVAGGYTLSKNMVTVKAPESLLDKIDRVVARCDIDGENEDFTTKSRLYVYDKYDNILKSDKIKLSSKRVSVSVTILNEKQVPIETPSVGTPETGYHVGKVTVSPENITLIGKKEVLDTVEKLVISDTINISGKTTDTVEKINIRKYLPEGTDIGQGETDVISVVIKINKLVSKKFTINTDKIAIDGLNNSYEMAFVSKNINVELQGKDDVIKKITLNDIGASINLNNYKEGTETVNVSVTLPDGATLVNDVRVRVKISKKK</sequence>
<evidence type="ECO:0000313" key="3">
    <source>
        <dbReference type="Proteomes" id="UP000597877"/>
    </source>
</evidence>
<evidence type="ECO:0000256" key="1">
    <source>
        <dbReference type="SAM" id="Phobius"/>
    </source>
</evidence>
<dbReference type="InterPro" id="IPR053154">
    <property type="entry name" value="c-di-AMP_regulator"/>
</dbReference>
<comment type="caution">
    <text evidence="2">The sequence shown here is derived from an EMBL/GenBank/DDBJ whole genome shotgun (WGS) entry which is preliminary data.</text>
</comment>
<feature type="transmembrane region" description="Helical" evidence="1">
    <location>
        <begin position="12"/>
        <end position="29"/>
    </location>
</feature>
<dbReference type="PANTHER" id="PTHR37804">
    <property type="entry name" value="CDAA REGULATORY PROTEIN CDAR"/>
    <property type="match status" value="1"/>
</dbReference>
<dbReference type="InterPro" id="IPR012505">
    <property type="entry name" value="YbbR"/>
</dbReference>
<dbReference type="EMBL" id="JACOOZ010000001">
    <property type="protein sequence ID" value="MBC5666465.1"/>
    <property type="molecule type" value="Genomic_DNA"/>
</dbReference>
<dbReference type="Pfam" id="PF07949">
    <property type="entry name" value="YbbR"/>
    <property type="match status" value="3"/>
</dbReference>